<reference evidence="3" key="2">
    <citation type="submission" date="2025-08" db="UniProtKB">
        <authorList>
            <consortium name="RefSeq"/>
        </authorList>
    </citation>
    <scope>IDENTIFICATION</scope>
    <source>
        <strain evidence="3">MV-25-SWS-2005</strain>
        <tissue evidence="3">Whole body</tissue>
    </source>
</reference>
<feature type="region of interest" description="Disordered" evidence="1">
    <location>
        <begin position="117"/>
        <end position="142"/>
    </location>
</feature>
<feature type="compositionally biased region" description="Polar residues" evidence="1">
    <location>
        <begin position="731"/>
        <end position="743"/>
    </location>
</feature>
<evidence type="ECO:0008006" key="4">
    <source>
        <dbReference type="Google" id="ProtNLM"/>
    </source>
</evidence>
<dbReference type="RefSeq" id="XP_015039328.2">
    <property type="nucleotide sequence ID" value="XM_015183842.2"/>
</dbReference>
<sequence>MASKHDLVDHCSSLLELSWNLGHQPRVEGGNNEYCQGHCYHGPPQFHPHVEHNYYNPTFNASNDLRPCNGCKNATARKSSPPKAKDKVRSRCRPPNDLRPKFPVNVHCPFYDNSPDVRLGPTHARESPTETDDMVCDTTPTRDGEPNDLRTCACHNYAAPEEAAPTFREDKDRMGRREPLCPSTARGGPSKCQACNVEEVDSSTGIRCGYSHRHDPLYFDPLSYKSGGNRRSSKATKTICVPPPSYPECPAQKRPQQRQCPDKTVQYRDTRSDGAACVSTCPGRVRCSSRGRDNRPLGRIAIRVKCPSGSRSRRPFAVRSRCPLEPQVCTPKSPKKSSARCSKKRQTDYVAQRPCKKIIKRNPFAVCRDSSQIDDILPHEEYLDKYERNWKHRGNSCAGNRGTRGRNSSAGQHRYSEMQENRDNRGYPGGTCPRKCPNYASVETMGEQQEKYHCYRSPEEGACSRRHTSKKRPKKRAIAGPCCRICGQCGLMPTNPRGCIGLICRVKSKRSTAGSGAKGKLIILPHSQTNKLTTIYRSLGPPLPRRRVCRSRTKSCKSSYFPEAPNICRLRVRYVDPEPERCKGGRNGSVGEIRNRVRPRGASVAEAPSVTPQRHASIPRQTSASARHAPSVHRHSNQGRSGAASPSRLPPTQSTTRRSPQQPQAQAHPRHSQKPQAQARYSQQHREHLSPSHLEGRMFTASVNQSLPSIVRPIPVNPRSAPSRSFAPRITSPQRLQAPANQTGEEKPRPSRAQNQGQSPTRTHYQETGPTRPPNENRGATRPHHQEPGPTRPQNQGRSPDRSQRPEAGPAKPQNENRGATRPQHQEPGPSKPPNKDRRDSKPHHSSPRQPSTPPSAHDLGRESRGPAAFYRGSFLRVRESQEHLNESSRGPVYRREPISHSRGSTRPGVLLNPDSQSVLETRTWPRMMQGYHGYLFGGPNIKSPGGWSWRRMLGSYLKRRSSKI</sequence>
<proteinExistence type="predicted"/>
<feature type="region of interest" description="Disordered" evidence="1">
    <location>
        <begin position="578"/>
        <end position="689"/>
    </location>
</feature>
<evidence type="ECO:0000313" key="3">
    <source>
        <dbReference type="RefSeq" id="XP_015039328.2"/>
    </source>
</evidence>
<evidence type="ECO:0000313" key="2">
    <source>
        <dbReference type="Proteomes" id="UP000001819"/>
    </source>
</evidence>
<feature type="compositionally biased region" description="Basic and acidic residues" evidence="1">
    <location>
        <begin position="414"/>
        <end position="425"/>
    </location>
</feature>
<feature type="region of interest" description="Disordered" evidence="1">
    <location>
        <begin position="881"/>
        <end position="914"/>
    </location>
</feature>
<dbReference type="InParanoid" id="A0A6I8VE66"/>
<feature type="region of interest" description="Disordered" evidence="1">
    <location>
        <begin position="74"/>
        <end position="96"/>
    </location>
</feature>
<feature type="compositionally biased region" description="Polar residues" evidence="1">
    <location>
        <begin position="610"/>
        <end position="625"/>
    </location>
</feature>
<dbReference type="AlphaFoldDB" id="A0A6I8VE66"/>
<feature type="compositionally biased region" description="Basic and acidic residues" evidence="1">
    <location>
        <begin position="83"/>
        <end position="96"/>
    </location>
</feature>
<feature type="region of interest" description="Disordered" evidence="1">
    <location>
        <begin position="397"/>
        <end position="426"/>
    </location>
</feature>
<protein>
    <recommendedName>
        <fullName evidence="4">Serine/arginine repetitive matrix protein 1</fullName>
    </recommendedName>
</protein>
<dbReference type="KEGG" id="dpo:6898228"/>
<organism evidence="2 3">
    <name type="scientific">Drosophila pseudoobscura pseudoobscura</name>
    <name type="common">Fruit fly</name>
    <dbReference type="NCBI Taxonomy" id="46245"/>
    <lineage>
        <taxon>Eukaryota</taxon>
        <taxon>Metazoa</taxon>
        <taxon>Ecdysozoa</taxon>
        <taxon>Arthropoda</taxon>
        <taxon>Hexapoda</taxon>
        <taxon>Insecta</taxon>
        <taxon>Pterygota</taxon>
        <taxon>Neoptera</taxon>
        <taxon>Endopterygota</taxon>
        <taxon>Diptera</taxon>
        <taxon>Brachycera</taxon>
        <taxon>Muscomorpha</taxon>
        <taxon>Ephydroidea</taxon>
        <taxon>Drosophilidae</taxon>
        <taxon>Drosophila</taxon>
        <taxon>Sophophora</taxon>
    </lineage>
</organism>
<feature type="compositionally biased region" description="Polar residues" evidence="1">
    <location>
        <begin position="752"/>
        <end position="769"/>
    </location>
</feature>
<reference evidence="2" key="1">
    <citation type="submission" date="2024-06" db="UniProtKB">
        <authorList>
            <consortium name="RefSeq"/>
        </authorList>
    </citation>
    <scope>NUCLEOTIDE SEQUENCE [LARGE SCALE GENOMIC DNA]</scope>
    <source>
        <strain evidence="2">MV2-25</strain>
    </source>
</reference>
<gene>
    <name evidence="3" type="primary">LOC6898228</name>
</gene>
<evidence type="ECO:0000256" key="1">
    <source>
        <dbReference type="SAM" id="MobiDB-lite"/>
    </source>
</evidence>
<accession>A0A6I8VE66</accession>
<keyword evidence="2" id="KW-1185">Reference proteome</keyword>
<dbReference type="Proteomes" id="UP000001819">
    <property type="component" value="Chromosome 3"/>
</dbReference>
<feature type="compositionally biased region" description="Low complexity" evidence="1">
    <location>
        <begin position="657"/>
        <end position="667"/>
    </location>
</feature>
<name>A0A6I8VE66_DROPS</name>
<feature type="region of interest" description="Disordered" evidence="1">
    <location>
        <begin position="710"/>
        <end position="865"/>
    </location>
</feature>